<dbReference type="EMBL" id="MT144796">
    <property type="protein sequence ID" value="QJH99545.1"/>
    <property type="molecule type" value="Genomic_DNA"/>
</dbReference>
<accession>A0A6H1ZPT4</accession>
<sequence length="186" mass="20811">MTEPRRYQGLIVQPDCGFCPLRLRTKVLPEGPIPAKLCFVGETPGETEERDGHGFIGPSGHLLWMLAAAYGIKREEVWVTNAALCYCPKDGIRLTTGVVLKQPEVKDMAVDACRRRLIGELLTVTEGNPQAVVVPMGNKALRALRSSSHRHDAKKAKIYAYRGSRMDLDLNELWAEVNDQWRRSVV</sequence>
<dbReference type="Gene3D" id="3.40.470.10">
    <property type="entry name" value="Uracil-DNA glycosylase-like domain"/>
    <property type="match status" value="1"/>
</dbReference>
<evidence type="ECO:0000313" key="9">
    <source>
        <dbReference type="EMBL" id="QJA49210.1"/>
    </source>
</evidence>
<dbReference type="SUPFAM" id="SSF52141">
    <property type="entry name" value="Uracil-DNA glycosylase-like"/>
    <property type="match status" value="1"/>
</dbReference>
<dbReference type="AlphaFoldDB" id="A0A6H1ZPT4"/>
<evidence type="ECO:0000256" key="3">
    <source>
        <dbReference type="ARBA" id="ARBA00022763"/>
    </source>
</evidence>
<dbReference type="GO" id="GO:0097506">
    <property type="term" value="F:deaminated base DNA N-glycosylase activity"/>
    <property type="evidence" value="ECO:0007669"/>
    <property type="project" value="UniProtKB-ARBA"/>
</dbReference>
<evidence type="ECO:0000256" key="7">
    <source>
        <dbReference type="ARBA" id="ARBA00023204"/>
    </source>
</evidence>
<dbReference type="GO" id="GO:0006281">
    <property type="term" value="P:DNA repair"/>
    <property type="evidence" value="ECO:0007669"/>
    <property type="project" value="UniProtKB-KW"/>
</dbReference>
<keyword evidence="2" id="KW-0479">Metal-binding</keyword>
<gene>
    <name evidence="9" type="ORF">TM448A01266_0009</name>
    <name evidence="10" type="ORF">TM448B01619_0004</name>
</gene>
<dbReference type="InterPro" id="IPR051536">
    <property type="entry name" value="UDG_Type-4/5"/>
</dbReference>
<evidence type="ECO:0000256" key="5">
    <source>
        <dbReference type="ARBA" id="ARBA00023004"/>
    </source>
</evidence>
<evidence type="ECO:0000256" key="6">
    <source>
        <dbReference type="ARBA" id="ARBA00023014"/>
    </source>
</evidence>
<dbReference type="SMART" id="SM00987">
    <property type="entry name" value="UreE_C"/>
    <property type="match status" value="1"/>
</dbReference>
<keyword evidence="6" id="KW-0411">Iron-sulfur</keyword>
<dbReference type="InterPro" id="IPR005122">
    <property type="entry name" value="Uracil-DNA_glycosylase-like"/>
</dbReference>
<dbReference type="GO" id="GO:0051539">
    <property type="term" value="F:4 iron, 4 sulfur cluster binding"/>
    <property type="evidence" value="ECO:0007669"/>
    <property type="project" value="UniProtKB-KW"/>
</dbReference>
<dbReference type="EMBL" id="MT144124">
    <property type="protein sequence ID" value="QJA49210.1"/>
    <property type="molecule type" value="Genomic_DNA"/>
</dbReference>
<evidence type="ECO:0000256" key="4">
    <source>
        <dbReference type="ARBA" id="ARBA00022801"/>
    </source>
</evidence>
<evidence type="ECO:0000256" key="2">
    <source>
        <dbReference type="ARBA" id="ARBA00022723"/>
    </source>
</evidence>
<evidence type="ECO:0000259" key="8">
    <source>
        <dbReference type="SMART" id="SM00986"/>
    </source>
</evidence>
<dbReference type="InterPro" id="IPR036895">
    <property type="entry name" value="Uracil-DNA_glycosylase-like_sf"/>
</dbReference>
<feature type="domain" description="Uracil-DNA glycosylase-like" evidence="8">
    <location>
        <begin position="28"/>
        <end position="162"/>
    </location>
</feature>
<dbReference type="SMART" id="SM00986">
    <property type="entry name" value="UDG"/>
    <property type="match status" value="1"/>
</dbReference>
<keyword evidence="7" id="KW-0234">DNA repair</keyword>
<proteinExistence type="predicted"/>
<dbReference type="Pfam" id="PF03167">
    <property type="entry name" value="UDG"/>
    <property type="match status" value="1"/>
</dbReference>
<keyword evidence="5" id="KW-0408">Iron</keyword>
<keyword evidence="1" id="KW-0004">4Fe-4S</keyword>
<evidence type="ECO:0000256" key="1">
    <source>
        <dbReference type="ARBA" id="ARBA00022485"/>
    </source>
</evidence>
<keyword evidence="4" id="KW-0378">Hydrolase</keyword>
<dbReference type="PANTHER" id="PTHR33693">
    <property type="entry name" value="TYPE-5 URACIL-DNA GLYCOSYLASE"/>
    <property type="match status" value="1"/>
</dbReference>
<reference evidence="9" key="1">
    <citation type="submission" date="2020-03" db="EMBL/GenBank/DDBJ databases">
        <title>The deep terrestrial virosphere.</title>
        <authorList>
            <person name="Holmfeldt K."/>
            <person name="Nilsson E."/>
            <person name="Simone D."/>
            <person name="Lopez-Fernandez M."/>
            <person name="Wu X."/>
            <person name="de Brujin I."/>
            <person name="Lundin D."/>
            <person name="Andersson A."/>
            <person name="Bertilsson S."/>
            <person name="Dopson M."/>
        </authorList>
    </citation>
    <scope>NUCLEOTIDE SEQUENCE</scope>
    <source>
        <strain evidence="9">TM448A01266</strain>
        <strain evidence="10">TM448B01619</strain>
    </source>
</reference>
<protein>
    <submittedName>
        <fullName evidence="9">Putative uracil DNA glycosylase superfamily protein</fullName>
    </submittedName>
</protein>
<organism evidence="9">
    <name type="scientific">viral metagenome</name>
    <dbReference type="NCBI Taxonomy" id="1070528"/>
    <lineage>
        <taxon>unclassified sequences</taxon>
        <taxon>metagenomes</taxon>
        <taxon>organismal metagenomes</taxon>
    </lineage>
</organism>
<keyword evidence="3" id="KW-0227">DNA damage</keyword>
<name>A0A6H1ZPT4_9ZZZZ</name>
<evidence type="ECO:0000313" key="10">
    <source>
        <dbReference type="EMBL" id="QJH99545.1"/>
    </source>
</evidence>
<dbReference type="GO" id="GO:0046872">
    <property type="term" value="F:metal ion binding"/>
    <property type="evidence" value="ECO:0007669"/>
    <property type="project" value="UniProtKB-KW"/>
</dbReference>